<protein>
    <submittedName>
        <fullName evidence="5">rRNA-processing protein Fcf1/Utp23</fullName>
    </submittedName>
</protein>
<reference evidence="5 6" key="1">
    <citation type="journal article" date="2018" name="PLoS ONE">
        <title>The draft genome of Kipferlia bialata reveals reductive genome evolution in fornicate parasites.</title>
        <authorList>
            <person name="Tanifuji G."/>
            <person name="Takabayashi S."/>
            <person name="Kume K."/>
            <person name="Takagi M."/>
            <person name="Nakayama T."/>
            <person name="Kamikawa R."/>
            <person name="Inagaki Y."/>
            <person name="Hashimoto T."/>
        </authorList>
    </citation>
    <scope>NUCLEOTIDE SEQUENCE [LARGE SCALE GENOMIC DNA]</scope>
    <source>
        <strain evidence="5">NY0173</strain>
    </source>
</reference>
<dbReference type="InterPro" id="IPR006984">
    <property type="entry name" value="Fcf1/UTP23"/>
</dbReference>
<dbReference type="PANTHER" id="PTHR12416">
    <property type="entry name" value="RRNA-PROCESSING PROTEIN UTP23 HOMOLOG"/>
    <property type="match status" value="1"/>
</dbReference>
<sequence length="90" mass="10450">MAEIEILARRYPLCRKIAKDPRILRLSCAHPNKGYGDDCLCRKVEASRIYIVATNDRELRQRCRKIPGVPVMFSTRAGYKIERLPDAQQF</sequence>
<dbReference type="AlphaFoldDB" id="A0A9K3CYV6"/>
<dbReference type="GO" id="GO:0006364">
    <property type="term" value="P:rRNA processing"/>
    <property type="evidence" value="ECO:0007669"/>
    <property type="project" value="UniProtKB-KW"/>
</dbReference>
<evidence type="ECO:0000256" key="1">
    <source>
        <dbReference type="ARBA" id="ARBA00004604"/>
    </source>
</evidence>
<keyword evidence="2" id="KW-0690">Ribosome biogenesis</keyword>
<keyword evidence="4" id="KW-0539">Nucleus</keyword>
<evidence type="ECO:0000313" key="5">
    <source>
        <dbReference type="EMBL" id="GIQ85532.1"/>
    </source>
</evidence>
<evidence type="ECO:0000256" key="3">
    <source>
        <dbReference type="ARBA" id="ARBA00022552"/>
    </source>
</evidence>
<evidence type="ECO:0000256" key="2">
    <source>
        <dbReference type="ARBA" id="ARBA00022517"/>
    </source>
</evidence>
<proteinExistence type="predicted"/>
<dbReference type="GO" id="GO:0032040">
    <property type="term" value="C:small-subunit processome"/>
    <property type="evidence" value="ECO:0007669"/>
    <property type="project" value="InterPro"/>
</dbReference>
<dbReference type="Proteomes" id="UP000265618">
    <property type="component" value="Unassembled WGS sequence"/>
</dbReference>
<gene>
    <name evidence="5" type="ORF">KIPB_007211</name>
</gene>
<comment type="caution">
    <text evidence="5">The sequence shown here is derived from an EMBL/GenBank/DDBJ whole genome shotgun (WGS) entry which is preliminary data.</text>
</comment>
<accession>A0A9K3CYV6</accession>
<dbReference type="EMBL" id="BDIP01001992">
    <property type="protein sequence ID" value="GIQ85532.1"/>
    <property type="molecule type" value="Genomic_DNA"/>
</dbReference>
<name>A0A9K3CYV6_9EUKA</name>
<evidence type="ECO:0000256" key="4">
    <source>
        <dbReference type="ARBA" id="ARBA00023242"/>
    </source>
</evidence>
<dbReference type="InterPro" id="IPR029060">
    <property type="entry name" value="PIN-like_dom_sf"/>
</dbReference>
<keyword evidence="6" id="KW-1185">Reference proteome</keyword>
<comment type="subcellular location">
    <subcellularLocation>
        <location evidence="1">Nucleus</location>
        <location evidence="1">Nucleolus</location>
    </subcellularLocation>
</comment>
<dbReference type="OrthoDB" id="76105at2759"/>
<dbReference type="SUPFAM" id="SSF88723">
    <property type="entry name" value="PIN domain-like"/>
    <property type="match status" value="1"/>
</dbReference>
<dbReference type="Pfam" id="PF04900">
    <property type="entry name" value="Fcf1"/>
    <property type="match status" value="1"/>
</dbReference>
<dbReference type="Gene3D" id="3.40.50.1010">
    <property type="entry name" value="5'-nuclease"/>
    <property type="match status" value="1"/>
</dbReference>
<evidence type="ECO:0000313" key="6">
    <source>
        <dbReference type="Proteomes" id="UP000265618"/>
    </source>
</evidence>
<keyword evidence="3" id="KW-0698">rRNA processing</keyword>
<organism evidence="5 6">
    <name type="scientific">Kipferlia bialata</name>
    <dbReference type="NCBI Taxonomy" id="797122"/>
    <lineage>
        <taxon>Eukaryota</taxon>
        <taxon>Metamonada</taxon>
        <taxon>Carpediemonas-like organisms</taxon>
        <taxon>Kipferlia</taxon>
    </lineage>
</organism>